<dbReference type="PANTHER" id="PTHR43479:SF11">
    <property type="entry name" value="ACREF_ENVCD OPERON REPRESSOR-RELATED"/>
    <property type="match status" value="1"/>
</dbReference>
<dbReference type="PROSITE" id="PS50977">
    <property type="entry name" value="HTH_TETR_2"/>
    <property type="match status" value="1"/>
</dbReference>
<dbReference type="InterPro" id="IPR001647">
    <property type="entry name" value="HTH_TetR"/>
</dbReference>
<protein>
    <submittedName>
        <fullName evidence="4">TetR/AcrR family transcriptional regulator</fullName>
    </submittedName>
</protein>
<evidence type="ECO:0000313" key="5">
    <source>
        <dbReference type="Proteomes" id="UP000627781"/>
    </source>
</evidence>
<dbReference type="PANTHER" id="PTHR43479">
    <property type="entry name" value="ACREF/ENVCD OPERON REPRESSOR-RELATED"/>
    <property type="match status" value="1"/>
</dbReference>
<dbReference type="SUPFAM" id="SSF46689">
    <property type="entry name" value="Homeodomain-like"/>
    <property type="match status" value="1"/>
</dbReference>
<dbReference type="Gene3D" id="1.10.357.10">
    <property type="entry name" value="Tetracycline Repressor, domain 2"/>
    <property type="match status" value="1"/>
</dbReference>
<dbReference type="InterPro" id="IPR050624">
    <property type="entry name" value="HTH-type_Tx_Regulator"/>
</dbReference>
<dbReference type="EMBL" id="JACSRA010000030">
    <property type="protein sequence ID" value="MBD7912882.1"/>
    <property type="molecule type" value="Genomic_DNA"/>
</dbReference>
<comment type="caution">
    <text evidence="4">The sequence shown here is derived from an EMBL/GenBank/DDBJ whole genome shotgun (WGS) entry which is preliminary data.</text>
</comment>
<gene>
    <name evidence="4" type="ORF">H9661_16140</name>
</gene>
<dbReference type="Pfam" id="PF14278">
    <property type="entry name" value="TetR_C_8"/>
    <property type="match status" value="1"/>
</dbReference>
<name>A0ABR8PXH8_9CLOT</name>
<evidence type="ECO:0000313" key="4">
    <source>
        <dbReference type="EMBL" id="MBD7912882.1"/>
    </source>
</evidence>
<keyword evidence="1 2" id="KW-0238">DNA-binding</keyword>
<dbReference type="Proteomes" id="UP000627781">
    <property type="component" value="Unassembled WGS sequence"/>
</dbReference>
<evidence type="ECO:0000259" key="3">
    <source>
        <dbReference type="PROSITE" id="PS50977"/>
    </source>
</evidence>
<reference evidence="4 5" key="1">
    <citation type="submission" date="2020-08" db="EMBL/GenBank/DDBJ databases">
        <title>A Genomic Blueprint of the Chicken Gut Microbiome.</title>
        <authorList>
            <person name="Gilroy R."/>
            <person name="Ravi A."/>
            <person name="Getino M."/>
            <person name="Pursley I."/>
            <person name="Horton D.L."/>
            <person name="Alikhan N.-F."/>
            <person name="Baker D."/>
            <person name="Gharbi K."/>
            <person name="Hall N."/>
            <person name="Watson M."/>
            <person name="Adriaenssens E.M."/>
            <person name="Foster-Nyarko E."/>
            <person name="Jarju S."/>
            <person name="Secka A."/>
            <person name="Antonio M."/>
            <person name="Oren A."/>
            <person name="Chaudhuri R."/>
            <person name="La Ragione R.M."/>
            <person name="Hildebrand F."/>
            <person name="Pallen M.J."/>
        </authorList>
    </citation>
    <scope>NUCLEOTIDE SEQUENCE [LARGE SCALE GENOMIC DNA]</scope>
    <source>
        <strain evidence="4 5">Sa3CVN1</strain>
    </source>
</reference>
<feature type="DNA-binding region" description="H-T-H motif" evidence="2">
    <location>
        <begin position="46"/>
        <end position="65"/>
    </location>
</feature>
<organism evidence="4 5">
    <name type="scientific">Clostridium cibarium</name>
    <dbReference type="NCBI Taxonomy" id="2762247"/>
    <lineage>
        <taxon>Bacteria</taxon>
        <taxon>Bacillati</taxon>
        <taxon>Bacillota</taxon>
        <taxon>Clostridia</taxon>
        <taxon>Eubacteriales</taxon>
        <taxon>Clostridiaceae</taxon>
        <taxon>Clostridium</taxon>
    </lineage>
</organism>
<keyword evidence="5" id="KW-1185">Reference proteome</keyword>
<sequence length="187" mass="21742">MSEGKSEIENRNVSRLSNKESNKITKECIESALILLMEEKEYSNISISEIVKRAGVSRTAYYRNYESKEDVLKNLLYNLITDVTDAMDKFTYSTEKELYWKTLFITSKAHAKPFRILLKAGFGNTILEEITKHMVSNAKTEDVKDKYDMIFWSGAIYNVLVRWIQTGMVETEEQMVEICLYILENCV</sequence>
<proteinExistence type="predicted"/>
<dbReference type="RefSeq" id="WP_191769790.1">
    <property type="nucleotide sequence ID" value="NZ_JACSRA010000030.1"/>
</dbReference>
<dbReference type="InterPro" id="IPR009057">
    <property type="entry name" value="Homeodomain-like_sf"/>
</dbReference>
<evidence type="ECO:0000256" key="2">
    <source>
        <dbReference type="PROSITE-ProRule" id="PRU00335"/>
    </source>
</evidence>
<feature type="domain" description="HTH tetR-type" evidence="3">
    <location>
        <begin position="23"/>
        <end position="83"/>
    </location>
</feature>
<accession>A0ABR8PXH8</accession>
<dbReference type="Pfam" id="PF00440">
    <property type="entry name" value="TetR_N"/>
    <property type="match status" value="1"/>
</dbReference>
<dbReference type="InterPro" id="IPR039532">
    <property type="entry name" value="TetR_C_Firmicutes"/>
</dbReference>
<evidence type="ECO:0000256" key="1">
    <source>
        <dbReference type="ARBA" id="ARBA00023125"/>
    </source>
</evidence>